<feature type="non-terminal residue" evidence="2">
    <location>
        <position position="1"/>
    </location>
</feature>
<accession>A0A0L0F7R5</accession>
<feature type="non-terminal residue" evidence="2">
    <location>
        <position position="108"/>
    </location>
</feature>
<gene>
    <name evidence="2" type="ORF">SARC_14677</name>
</gene>
<reference evidence="2 3" key="1">
    <citation type="submission" date="2011-02" db="EMBL/GenBank/DDBJ databases">
        <title>The Genome Sequence of Sphaeroforma arctica JP610.</title>
        <authorList>
            <consortium name="The Broad Institute Genome Sequencing Platform"/>
            <person name="Russ C."/>
            <person name="Cuomo C."/>
            <person name="Young S.K."/>
            <person name="Zeng Q."/>
            <person name="Gargeya S."/>
            <person name="Alvarado L."/>
            <person name="Berlin A."/>
            <person name="Chapman S.B."/>
            <person name="Chen Z."/>
            <person name="Freedman E."/>
            <person name="Gellesch M."/>
            <person name="Goldberg J."/>
            <person name="Griggs A."/>
            <person name="Gujja S."/>
            <person name="Heilman E."/>
            <person name="Heiman D."/>
            <person name="Howarth C."/>
            <person name="Mehta T."/>
            <person name="Neiman D."/>
            <person name="Pearson M."/>
            <person name="Roberts A."/>
            <person name="Saif S."/>
            <person name="Shea T."/>
            <person name="Shenoy N."/>
            <person name="Sisk P."/>
            <person name="Stolte C."/>
            <person name="Sykes S."/>
            <person name="White J."/>
            <person name="Yandava C."/>
            <person name="Burger G."/>
            <person name="Gray M.W."/>
            <person name="Holland P.W.H."/>
            <person name="King N."/>
            <person name="Lang F.B.F."/>
            <person name="Roger A.J."/>
            <person name="Ruiz-Trillo I."/>
            <person name="Haas B."/>
            <person name="Nusbaum C."/>
            <person name="Birren B."/>
        </authorList>
    </citation>
    <scope>NUCLEOTIDE SEQUENCE [LARGE SCALE GENOMIC DNA]</scope>
    <source>
        <strain evidence="2 3">JP610</strain>
    </source>
</reference>
<evidence type="ECO:0000256" key="1">
    <source>
        <dbReference type="SAM" id="MobiDB-lite"/>
    </source>
</evidence>
<dbReference type="GeneID" id="25915181"/>
<name>A0A0L0F7R5_9EUKA</name>
<protein>
    <submittedName>
        <fullName evidence="2">Uncharacterized protein</fullName>
    </submittedName>
</protein>
<keyword evidence="3" id="KW-1185">Reference proteome</keyword>
<organism evidence="2 3">
    <name type="scientific">Sphaeroforma arctica JP610</name>
    <dbReference type="NCBI Taxonomy" id="667725"/>
    <lineage>
        <taxon>Eukaryota</taxon>
        <taxon>Ichthyosporea</taxon>
        <taxon>Ichthyophonida</taxon>
        <taxon>Sphaeroforma</taxon>
    </lineage>
</organism>
<feature type="region of interest" description="Disordered" evidence="1">
    <location>
        <begin position="87"/>
        <end position="108"/>
    </location>
</feature>
<dbReference type="RefSeq" id="XP_014146662.1">
    <property type="nucleotide sequence ID" value="XM_014291187.1"/>
</dbReference>
<dbReference type="AlphaFoldDB" id="A0A0L0F7R5"/>
<dbReference type="Proteomes" id="UP000054560">
    <property type="component" value="Unassembled WGS sequence"/>
</dbReference>
<feature type="region of interest" description="Disordered" evidence="1">
    <location>
        <begin position="40"/>
        <end position="61"/>
    </location>
</feature>
<sequence length="108" mass="11884">FILDINLPSGLLVQYWVDTPRERGLLINAEQAKFHMTMSAAPRKGDFSPGAKIPEDGGRRRGGMSWTMESMLLKINACVIKVNPVEGGNDPLPDETDPMGFSHLLTSE</sequence>
<dbReference type="EMBL" id="KQ246545">
    <property type="protein sequence ID" value="KNC72760.1"/>
    <property type="molecule type" value="Genomic_DNA"/>
</dbReference>
<evidence type="ECO:0000313" key="2">
    <source>
        <dbReference type="EMBL" id="KNC72760.1"/>
    </source>
</evidence>
<proteinExistence type="predicted"/>
<evidence type="ECO:0000313" key="3">
    <source>
        <dbReference type="Proteomes" id="UP000054560"/>
    </source>
</evidence>